<evidence type="ECO:0000313" key="5">
    <source>
        <dbReference type="EMBL" id="KAK9669303.1"/>
    </source>
</evidence>
<reference evidence="5" key="1">
    <citation type="submission" date="2024-03" db="EMBL/GenBank/DDBJ databases">
        <title>WGS assembly of Saponaria officinalis var. Norfolk2.</title>
        <authorList>
            <person name="Jenkins J."/>
            <person name="Shu S."/>
            <person name="Grimwood J."/>
            <person name="Barry K."/>
            <person name="Goodstein D."/>
            <person name="Schmutz J."/>
            <person name="Leebens-Mack J."/>
            <person name="Osbourn A."/>
        </authorList>
    </citation>
    <scope>NUCLEOTIDE SEQUENCE [LARGE SCALE GENOMIC DNA]</scope>
    <source>
        <strain evidence="5">JIC</strain>
    </source>
</reference>
<dbReference type="Pfam" id="PF00443">
    <property type="entry name" value="UCH"/>
    <property type="match status" value="1"/>
</dbReference>
<feature type="region of interest" description="Disordered" evidence="3">
    <location>
        <begin position="451"/>
        <end position="472"/>
    </location>
</feature>
<protein>
    <recommendedName>
        <fullName evidence="4">USP domain-containing protein</fullName>
    </recommendedName>
</protein>
<feature type="compositionally biased region" description="Low complexity" evidence="3">
    <location>
        <begin position="22"/>
        <end position="35"/>
    </location>
</feature>
<dbReference type="PANTHER" id="PTHR22975:SF9">
    <property type="entry name" value="ECHINUS SPLICE FORM 3"/>
    <property type="match status" value="1"/>
</dbReference>
<feature type="compositionally biased region" description="Basic residues" evidence="3">
    <location>
        <begin position="1"/>
        <end position="11"/>
    </location>
</feature>
<sequence length="1726" mass="193395">MGHKKRQFTSHRKPDQPPPSATPATAAKSGSPSPAEVKAECERALNTLRRGNHHKALRLMKDASTKFEKSAIFHRVAGTISAKAGAIIDDPNVKQRHLKNAVESAKKAKNLSPNSVEYAHFYANLLFDVSNEAKEYEVVISECERALALENPNDPAFELSADETVSFTAEAKEARISQVKSELRGLIQKANIASISSWMTNLSGEVDGGEKYRLIPIRQRIVEDPVEARYLSGNVRRPNEIRKATKTIEERRMEIEVQVTAYKFMQQKNDHVAEETRDSPGSNNSGVPATGSAGSAPKVGERRRYGGPRGNASVSERLNQVKSFWNSKSSEMKRGLVSIRVADLRAHFDGLSSKDGGQAGKVLSEALEFCEINKSWKFWACCRCGETFADANVHIQHVVQQHLGNLSPKLQSVLPQSVDSEWEEMLIDCSWEPLDLTASVRMLEEQSKPEVSDFSGCETPKEQIDDGDSVYSEETRKSFEEKRVEDKCNATVREDGGDDGDSNVHSKTCDTKVVCKTYNQKNIWPLSDDTECAKLLKKISSLFQVLLKEKCLTMTHLQTVIHYTREELQGLFPGSQILSCEVDQMPLCICFLGTSPLKKIVDFLQDLSYSCAFGRIPEEVHVDVTSHCLQVLNCKDRITLDESASSLQLDESLLHFNGVKDDVGSVSSIDDFGKGGQSDFDPLLSWIYSGSHSAEQLATWSGIRKEKSQEGIQLLDMLGKEFVQLQNLCEKKLGLLGFEDVLQGLTELCLEEYKKREQVSEVSYRSYVSILQKRRDEIIEGDNEALYERNRLEMDAISNILKEVEGIHPSQYGYEDSHGGVASHLRDLEAGEEDWRSKDHLQQLDSCTESILQKQKELINVDISKLDAQMMRKLVNMNQLELKLEPVSVLDYRLIILPLVKSFMRAHLEDLAEKDATEKSDAVREAFLAELALDSRSGNDTGKTTQEKVKDRKRNKDLRRIKDSKLGGLNDESEAADQSSFATISDGNIVNSGILESESNDNIGNLEDALRRKIELEVEERRLEETLEYQGRQENEAKQRLLAEVQRQNAVVDIDDSLDESGDVDVGISGDSRCKQVALSRMNDSADNPNSSQRNSKDDTPLIADDSSVGSANSYLIPGDDVLPFEQQVGRRSKQRNSMKVSYGMVRVDSKKFQLLPYGTENVESKKFQLLPYGMESVYGMEDVESKKFQLLPYGTENVESKKFQLLPYGMESVYGMENVESKKFQLVPYGTENVESSKFQLVPYGTENVESSKFQLENVESSKFQLVPYGTENVESKKFQLVPYGKENVESKNSTNDVIVQKDLAWNPNSALNENVGDGGSKTLRQLQAEEDEEERFQADLKKAVMQSLACVKMPLVSNSGNVHKHSQDFGNFGSKAEGVRCDDVNEMELIGPGLQNEVGEYNCFLNVIIQSLWHLRRFREEFLRSASQHAHVGDPCVVCALFDILTALSIASGDANREPVAPSMLRIALSKLYPKSNFFQEGQMNDASEVLGVIFECLHQSFTSGPGGSDSDSVESKGRGPWDCSSPSCIVHRLFGMDIFEGMNCCNCGLESRHLKYTSFFHNVHASSLRTNKVMCVENSFDELLNFVQMNQQLACDLEVGGCGRLNNINHILSNPPHVFTAVLGWQNTSESVDNIKATLETLSTEIDISVLYRGLDPQNPHHLVSVVCYYGQHYHCFAYSHDLEKWIMYDDKTVKVIGTWEDILSMCERGHLQPQLLFYEAVN</sequence>
<dbReference type="GO" id="GO:0004843">
    <property type="term" value="F:cysteine-type deubiquitinase activity"/>
    <property type="evidence" value="ECO:0007669"/>
    <property type="project" value="InterPro"/>
</dbReference>
<dbReference type="InterPro" id="IPR001394">
    <property type="entry name" value="Peptidase_C19_UCH"/>
</dbReference>
<dbReference type="Gene3D" id="3.90.70.10">
    <property type="entry name" value="Cysteine proteinases"/>
    <property type="match status" value="1"/>
</dbReference>
<organism evidence="5 6">
    <name type="scientific">Saponaria officinalis</name>
    <name type="common">Common soapwort</name>
    <name type="synonym">Lychnis saponaria</name>
    <dbReference type="NCBI Taxonomy" id="3572"/>
    <lineage>
        <taxon>Eukaryota</taxon>
        <taxon>Viridiplantae</taxon>
        <taxon>Streptophyta</taxon>
        <taxon>Embryophyta</taxon>
        <taxon>Tracheophyta</taxon>
        <taxon>Spermatophyta</taxon>
        <taxon>Magnoliopsida</taxon>
        <taxon>eudicotyledons</taxon>
        <taxon>Gunneridae</taxon>
        <taxon>Pentapetalae</taxon>
        <taxon>Caryophyllales</taxon>
        <taxon>Caryophyllaceae</taxon>
        <taxon>Caryophylleae</taxon>
        <taxon>Saponaria</taxon>
    </lineage>
</organism>
<feature type="region of interest" description="Disordered" evidence="3">
    <location>
        <begin position="1"/>
        <end position="39"/>
    </location>
</feature>
<keyword evidence="1" id="KW-0833">Ubl conjugation pathway</keyword>
<evidence type="ECO:0000256" key="3">
    <source>
        <dbReference type="SAM" id="MobiDB-lite"/>
    </source>
</evidence>
<dbReference type="Pfam" id="PF04781">
    <property type="entry name" value="DUF627"/>
    <property type="match status" value="1"/>
</dbReference>
<dbReference type="InterPro" id="IPR011990">
    <property type="entry name" value="TPR-like_helical_dom_sf"/>
</dbReference>
<proteinExistence type="predicted"/>
<dbReference type="SUPFAM" id="SSF54001">
    <property type="entry name" value="Cysteine proteinases"/>
    <property type="match status" value="1"/>
</dbReference>
<feature type="region of interest" description="Disordered" evidence="3">
    <location>
        <begin position="936"/>
        <end position="978"/>
    </location>
</feature>
<feature type="domain" description="USP" evidence="4">
    <location>
        <begin position="1394"/>
        <end position="1725"/>
    </location>
</feature>
<dbReference type="Gene3D" id="1.25.40.10">
    <property type="entry name" value="Tetratricopeptide repeat domain"/>
    <property type="match status" value="1"/>
</dbReference>
<dbReference type="PANTHER" id="PTHR22975">
    <property type="entry name" value="UBIQUITIN SPECIFIC PROTEINASE"/>
    <property type="match status" value="1"/>
</dbReference>
<keyword evidence="2" id="KW-0378">Hydrolase</keyword>
<dbReference type="Proteomes" id="UP001443914">
    <property type="component" value="Unassembled WGS sequence"/>
</dbReference>
<dbReference type="InterPro" id="IPR006866">
    <property type="entry name" value="DUF627_N"/>
</dbReference>
<dbReference type="EMBL" id="JBDFQZ010000013">
    <property type="protein sequence ID" value="KAK9669303.1"/>
    <property type="molecule type" value="Genomic_DNA"/>
</dbReference>
<comment type="caution">
    <text evidence="5">The sequence shown here is derived from an EMBL/GenBank/DDBJ whole genome shotgun (WGS) entry which is preliminary data.</text>
</comment>
<dbReference type="InterPro" id="IPR052398">
    <property type="entry name" value="Ubiquitin_hydrolase_53/54"/>
</dbReference>
<gene>
    <name evidence="5" type="ORF">RND81_13G122700</name>
</gene>
<evidence type="ECO:0000259" key="4">
    <source>
        <dbReference type="PROSITE" id="PS50235"/>
    </source>
</evidence>
<feature type="compositionally biased region" description="Polar residues" evidence="3">
    <location>
        <begin position="1082"/>
        <end position="1094"/>
    </location>
</feature>
<dbReference type="InterPro" id="IPR013087">
    <property type="entry name" value="Znf_C2H2_type"/>
</dbReference>
<dbReference type="PROSITE" id="PS00028">
    <property type="entry name" value="ZINC_FINGER_C2H2_1"/>
    <property type="match status" value="1"/>
</dbReference>
<evidence type="ECO:0000256" key="1">
    <source>
        <dbReference type="ARBA" id="ARBA00022786"/>
    </source>
</evidence>
<feature type="region of interest" description="Disordered" evidence="3">
    <location>
        <begin position="270"/>
        <end position="312"/>
    </location>
</feature>
<dbReference type="Pfam" id="PF04780">
    <property type="entry name" value="DUF629"/>
    <property type="match status" value="1"/>
</dbReference>
<feature type="region of interest" description="Disordered" evidence="3">
    <location>
        <begin position="1081"/>
        <end position="1105"/>
    </location>
</feature>
<evidence type="ECO:0000313" key="6">
    <source>
        <dbReference type="Proteomes" id="UP001443914"/>
    </source>
</evidence>
<dbReference type="InterPro" id="IPR028889">
    <property type="entry name" value="USP"/>
</dbReference>
<dbReference type="PROSITE" id="PS50235">
    <property type="entry name" value="USP_3"/>
    <property type="match status" value="1"/>
</dbReference>
<accession>A0AAW1H531</accession>
<dbReference type="GO" id="GO:0016579">
    <property type="term" value="P:protein deubiquitination"/>
    <property type="evidence" value="ECO:0007669"/>
    <property type="project" value="InterPro"/>
</dbReference>
<dbReference type="InterPro" id="IPR006865">
    <property type="entry name" value="DUF629"/>
</dbReference>
<dbReference type="InterPro" id="IPR038765">
    <property type="entry name" value="Papain-like_cys_pep_sf"/>
</dbReference>
<keyword evidence="6" id="KW-1185">Reference proteome</keyword>
<evidence type="ECO:0000256" key="2">
    <source>
        <dbReference type="ARBA" id="ARBA00022801"/>
    </source>
</evidence>
<name>A0AAW1H531_SAPOF</name>
<dbReference type="CDD" id="cd02257">
    <property type="entry name" value="Peptidase_C19"/>
    <property type="match status" value="1"/>
</dbReference>